<evidence type="ECO:0000313" key="1">
    <source>
        <dbReference type="EMBL" id="MBB5078716.1"/>
    </source>
</evidence>
<dbReference type="EMBL" id="JACHIN010000005">
    <property type="protein sequence ID" value="MBB5078716.1"/>
    <property type="molecule type" value="Genomic_DNA"/>
</dbReference>
<sequence>MKDTGSELIHEAGGVEILRYVYRPDMPVEESPKPYFHPLRTLDGDVVTGYRPHDHRWHKGLQMTASHLSGQNFWGGGTYVHDRARYIQRDNNGAMRHEEWLAPGVERLTWWTRAGERWVEETRRFRVTVEESWWRLDFATSLRNVRGADLMFGSPTTHGRPLAGYSGLFWRGPRDLTGGTILSSDGRSGEDMMGQNAPWLAYTGRHDEVDRASTLLFLSGPGQTWFARNAWFPAVNPSIAFHDEVRLPPEATLDLAYALVIGNGAWERERIEEHVSRAAPPRV</sequence>
<dbReference type="RefSeq" id="WP_312896450.1">
    <property type="nucleotide sequence ID" value="NZ_JACHIN010000005.1"/>
</dbReference>
<evidence type="ECO:0008006" key="3">
    <source>
        <dbReference type="Google" id="ProtNLM"/>
    </source>
</evidence>
<gene>
    <name evidence="1" type="ORF">HNR40_004202</name>
</gene>
<protein>
    <recommendedName>
        <fullName evidence="3">Oxidoreductase</fullName>
    </recommendedName>
</protein>
<evidence type="ECO:0000313" key="2">
    <source>
        <dbReference type="Proteomes" id="UP000568380"/>
    </source>
</evidence>
<reference evidence="1 2" key="1">
    <citation type="submission" date="2020-08" db="EMBL/GenBank/DDBJ databases">
        <title>Genomic Encyclopedia of Type Strains, Phase IV (KMG-IV): sequencing the most valuable type-strain genomes for metagenomic binning, comparative biology and taxonomic classification.</title>
        <authorList>
            <person name="Goeker M."/>
        </authorList>
    </citation>
    <scope>NUCLEOTIDE SEQUENCE [LARGE SCALE GENOMIC DNA]</scope>
    <source>
        <strain evidence="1 2">DSM 45385</strain>
    </source>
</reference>
<keyword evidence="2" id="KW-1185">Reference proteome</keyword>
<organism evidence="1 2">
    <name type="scientific">Nonomuraea endophytica</name>
    <dbReference type="NCBI Taxonomy" id="714136"/>
    <lineage>
        <taxon>Bacteria</taxon>
        <taxon>Bacillati</taxon>
        <taxon>Actinomycetota</taxon>
        <taxon>Actinomycetes</taxon>
        <taxon>Streptosporangiales</taxon>
        <taxon>Streptosporangiaceae</taxon>
        <taxon>Nonomuraea</taxon>
    </lineage>
</organism>
<comment type="caution">
    <text evidence="1">The sequence shown here is derived from an EMBL/GenBank/DDBJ whole genome shotgun (WGS) entry which is preliminary data.</text>
</comment>
<dbReference type="Pfam" id="PF14100">
    <property type="entry name" value="DUF6807"/>
    <property type="match status" value="1"/>
</dbReference>
<dbReference type="AlphaFoldDB" id="A0A7W8EGS8"/>
<dbReference type="InterPro" id="IPR029475">
    <property type="entry name" value="DUF6807"/>
</dbReference>
<accession>A0A7W8EGS8</accession>
<proteinExistence type="predicted"/>
<dbReference type="Proteomes" id="UP000568380">
    <property type="component" value="Unassembled WGS sequence"/>
</dbReference>
<name>A0A7W8EGS8_9ACTN</name>